<dbReference type="InParanoid" id="A0A165PJ99"/>
<feature type="transmembrane region" description="Helical" evidence="2">
    <location>
        <begin position="372"/>
        <end position="394"/>
    </location>
</feature>
<dbReference type="AlphaFoldDB" id="A0A165PJ99"/>
<reference evidence="3 4" key="1">
    <citation type="journal article" date="2016" name="Mol. Biol. Evol.">
        <title>Comparative Genomics of Early-Diverging Mushroom-Forming Fungi Provides Insights into the Origins of Lignocellulose Decay Capabilities.</title>
        <authorList>
            <person name="Nagy L.G."/>
            <person name="Riley R."/>
            <person name="Tritt A."/>
            <person name="Adam C."/>
            <person name="Daum C."/>
            <person name="Floudas D."/>
            <person name="Sun H."/>
            <person name="Yadav J.S."/>
            <person name="Pangilinan J."/>
            <person name="Larsson K.H."/>
            <person name="Matsuura K."/>
            <person name="Barry K."/>
            <person name="Labutti K."/>
            <person name="Kuo R."/>
            <person name="Ohm R.A."/>
            <person name="Bhattacharya S.S."/>
            <person name="Shirouzu T."/>
            <person name="Yoshinaga Y."/>
            <person name="Martin F.M."/>
            <person name="Grigoriev I.V."/>
            <person name="Hibbett D.S."/>
        </authorList>
    </citation>
    <scope>NUCLEOTIDE SEQUENCE [LARGE SCALE GENOMIC DNA]</scope>
    <source>
        <strain evidence="3 4">HHB14362 ss-1</strain>
    </source>
</reference>
<feature type="transmembrane region" description="Helical" evidence="2">
    <location>
        <begin position="345"/>
        <end position="366"/>
    </location>
</feature>
<keyword evidence="2" id="KW-1133">Transmembrane helix</keyword>
<evidence type="ECO:0000313" key="4">
    <source>
        <dbReference type="Proteomes" id="UP000076761"/>
    </source>
</evidence>
<dbReference type="Proteomes" id="UP000076761">
    <property type="component" value="Unassembled WGS sequence"/>
</dbReference>
<evidence type="ECO:0000256" key="2">
    <source>
        <dbReference type="SAM" id="Phobius"/>
    </source>
</evidence>
<feature type="compositionally biased region" description="Acidic residues" evidence="1">
    <location>
        <begin position="111"/>
        <end position="121"/>
    </location>
</feature>
<keyword evidence="2" id="KW-0472">Membrane</keyword>
<dbReference type="OrthoDB" id="9988102at2759"/>
<gene>
    <name evidence="3" type="ORF">NEOLEDRAFT_804163</name>
</gene>
<feature type="compositionally biased region" description="Low complexity" evidence="1">
    <location>
        <begin position="72"/>
        <end position="89"/>
    </location>
</feature>
<keyword evidence="4" id="KW-1185">Reference proteome</keyword>
<evidence type="ECO:0000256" key="1">
    <source>
        <dbReference type="SAM" id="MobiDB-lite"/>
    </source>
</evidence>
<evidence type="ECO:0000313" key="3">
    <source>
        <dbReference type="EMBL" id="KZT21118.1"/>
    </source>
</evidence>
<feature type="region of interest" description="Disordered" evidence="1">
    <location>
        <begin position="1"/>
        <end position="97"/>
    </location>
</feature>
<accession>A0A165PJ99</accession>
<organism evidence="3 4">
    <name type="scientific">Neolentinus lepideus HHB14362 ss-1</name>
    <dbReference type="NCBI Taxonomy" id="1314782"/>
    <lineage>
        <taxon>Eukaryota</taxon>
        <taxon>Fungi</taxon>
        <taxon>Dikarya</taxon>
        <taxon>Basidiomycota</taxon>
        <taxon>Agaricomycotina</taxon>
        <taxon>Agaricomycetes</taxon>
        <taxon>Gloeophyllales</taxon>
        <taxon>Gloeophyllaceae</taxon>
        <taxon>Neolentinus</taxon>
    </lineage>
</organism>
<keyword evidence="2" id="KW-0812">Transmembrane</keyword>
<feature type="region of interest" description="Disordered" evidence="1">
    <location>
        <begin position="111"/>
        <end position="158"/>
    </location>
</feature>
<feature type="compositionally biased region" description="Polar residues" evidence="1">
    <location>
        <begin position="138"/>
        <end position="158"/>
    </location>
</feature>
<sequence length="398" mass="45311">MARGPTSGQRNRSRDSAARRIDNKVLLSKARRRTLQLASPRRSRSMSQPRPTIGMHTPLRGTPDLQSVIALPNSASSSEGSPRSPGSPAWARRRGRGQRRVRLGYEELNEYDEEEHEYEQEGCEHDVQRSPSPLSPLESYSNHEQTSDPPSSSLWRPFGRSSSAERMALLNDSQLPPIESSPLSPTIFLSPPELGTNTSLPSHAAPGHHVAQLPVQVVKILKIYRDSCAQCETVTIQPDWDDETLLRELRRAYDSLRGFWVRLFSLKCARSIYECYEDDNDYLPMTQPGRRNTQLSPHRSKYLAEIFSHMQKPHLRRTREEFVSYLTAMDADGIHFVESYEPRRVALVAVMPALLILIFAVMWAHFRRDTSTAFTIAGFLISAHTVCWSIFTWAELKR</sequence>
<dbReference type="EMBL" id="KV425611">
    <property type="protein sequence ID" value="KZT21118.1"/>
    <property type="molecule type" value="Genomic_DNA"/>
</dbReference>
<feature type="compositionally biased region" description="Polar residues" evidence="1">
    <location>
        <begin position="1"/>
        <end position="10"/>
    </location>
</feature>
<proteinExistence type="predicted"/>
<feature type="compositionally biased region" description="Basic and acidic residues" evidence="1">
    <location>
        <begin position="12"/>
        <end position="23"/>
    </location>
</feature>
<dbReference type="STRING" id="1314782.A0A165PJ99"/>
<protein>
    <submittedName>
        <fullName evidence="3">Uncharacterized protein</fullName>
    </submittedName>
</protein>
<name>A0A165PJ99_9AGAM</name>